<keyword evidence="2" id="KW-0813">Transport</keyword>
<evidence type="ECO:0000256" key="7">
    <source>
        <dbReference type="ARBA" id="ARBA00023136"/>
    </source>
</evidence>
<evidence type="ECO:0000256" key="6">
    <source>
        <dbReference type="ARBA" id="ARBA00022967"/>
    </source>
</evidence>
<reference evidence="9" key="1">
    <citation type="journal article" date="2021" name="PeerJ">
        <title>Extensive microbial diversity within the chicken gut microbiome revealed by metagenomics and culture.</title>
        <authorList>
            <person name="Gilroy R."/>
            <person name="Ravi A."/>
            <person name="Getino M."/>
            <person name="Pursley I."/>
            <person name="Horton D.L."/>
            <person name="Alikhan N.F."/>
            <person name="Baker D."/>
            <person name="Gharbi K."/>
            <person name="Hall N."/>
            <person name="Watson M."/>
            <person name="Adriaenssens E.M."/>
            <person name="Foster-Nyarko E."/>
            <person name="Jarju S."/>
            <person name="Secka A."/>
            <person name="Antonio M."/>
            <person name="Oren A."/>
            <person name="Chaudhuri R.R."/>
            <person name="La Ragione R."/>
            <person name="Hildebrand F."/>
            <person name="Pallen M.J."/>
        </authorList>
    </citation>
    <scope>NUCLEOTIDE SEQUENCE</scope>
    <source>
        <strain evidence="9">ChiSxjej6B18-287</strain>
    </source>
</reference>
<comment type="caution">
    <text evidence="9">The sequence shown here is derived from an EMBL/GenBank/DDBJ whole genome shotgun (WGS) entry which is preliminary data.</text>
</comment>
<keyword evidence="3" id="KW-1003">Cell membrane</keyword>
<dbReference type="PANTHER" id="PTHR42711:SF19">
    <property type="entry name" value="DOXORUBICIN RESISTANCE ATP-BINDING PROTEIN DRRA"/>
    <property type="match status" value="1"/>
</dbReference>
<feature type="domain" description="ABC transporter" evidence="8">
    <location>
        <begin position="8"/>
        <end position="236"/>
    </location>
</feature>
<organism evidence="9 10">
    <name type="scientific">Candidatus Blautia merdigallinarum</name>
    <dbReference type="NCBI Taxonomy" id="2838495"/>
    <lineage>
        <taxon>Bacteria</taxon>
        <taxon>Bacillati</taxon>
        <taxon>Bacillota</taxon>
        <taxon>Clostridia</taxon>
        <taxon>Lachnospirales</taxon>
        <taxon>Lachnospiraceae</taxon>
        <taxon>Blautia</taxon>
    </lineage>
</organism>
<dbReference type="InterPro" id="IPR003439">
    <property type="entry name" value="ABC_transporter-like_ATP-bd"/>
</dbReference>
<sequence>MAKTTVSISVSGLKKSYPGKEVLKDVNFSVPSGMVYALLGSNGAGKTTTIRILTGQIPADEGSLAVEGYSVSQAPQKVREVISLTGQFSAVDEALTGKENLLLMASLRRLSFPQKQVEALLDYFALTSCADRLVSSYSGGMKRKLDIAMSLLGQPKVIFLDEPTTGLDPQSRRSMWKLIKNLRASGITIFLTTQYLEEAEELADRIAILDNGKIIAEGTAQELKNYLPQGALVFFFEDRKNFEAAAGLLKGYKTSSVPDEHKLTVFTDGKGSTLTEICALLYQNHIGVLDFARLTPGLEDVFLAMIKEKEEQKNEY</sequence>
<dbReference type="PROSITE" id="PS50893">
    <property type="entry name" value="ABC_TRANSPORTER_2"/>
    <property type="match status" value="1"/>
</dbReference>
<dbReference type="GO" id="GO:0016887">
    <property type="term" value="F:ATP hydrolysis activity"/>
    <property type="evidence" value="ECO:0007669"/>
    <property type="project" value="InterPro"/>
</dbReference>
<dbReference type="EMBL" id="DWWV01000117">
    <property type="protein sequence ID" value="HJC10980.1"/>
    <property type="molecule type" value="Genomic_DNA"/>
</dbReference>
<protein>
    <submittedName>
        <fullName evidence="9">ATP-binding cassette domain-containing protein</fullName>
    </submittedName>
</protein>
<dbReference type="GO" id="GO:0005886">
    <property type="term" value="C:plasma membrane"/>
    <property type="evidence" value="ECO:0007669"/>
    <property type="project" value="UniProtKB-SubCell"/>
</dbReference>
<comment type="subcellular location">
    <subcellularLocation>
        <location evidence="1">Cell membrane</location>
    </subcellularLocation>
</comment>
<evidence type="ECO:0000259" key="8">
    <source>
        <dbReference type="PROSITE" id="PS50893"/>
    </source>
</evidence>
<dbReference type="InterPro" id="IPR027417">
    <property type="entry name" value="P-loop_NTPase"/>
</dbReference>
<proteinExistence type="predicted"/>
<dbReference type="AlphaFoldDB" id="A0A9D2SL91"/>
<dbReference type="GO" id="GO:0005524">
    <property type="term" value="F:ATP binding"/>
    <property type="evidence" value="ECO:0007669"/>
    <property type="project" value="UniProtKB-KW"/>
</dbReference>
<dbReference type="PANTHER" id="PTHR42711">
    <property type="entry name" value="ABC TRANSPORTER ATP-BINDING PROTEIN"/>
    <property type="match status" value="1"/>
</dbReference>
<evidence type="ECO:0000256" key="4">
    <source>
        <dbReference type="ARBA" id="ARBA00022741"/>
    </source>
</evidence>
<name>A0A9D2SL91_9FIRM</name>
<keyword evidence="4" id="KW-0547">Nucleotide-binding</keyword>
<dbReference type="Proteomes" id="UP000823893">
    <property type="component" value="Unassembled WGS sequence"/>
</dbReference>
<dbReference type="InterPro" id="IPR050763">
    <property type="entry name" value="ABC_transporter_ATP-binding"/>
</dbReference>
<gene>
    <name evidence="9" type="ORF">H9935_09210</name>
</gene>
<dbReference type="Pfam" id="PF00005">
    <property type="entry name" value="ABC_tran"/>
    <property type="match status" value="1"/>
</dbReference>
<keyword evidence="5 9" id="KW-0067">ATP-binding</keyword>
<evidence type="ECO:0000313" key="9">
    <source>
        <dbReference type="EMBL" id="HJC10980.1"/>
    </source>
</evidence>
<evidence type="ECO:0000256" key="1">
    <source>
        <dbReference type="ARBA" id="ARBA00004236"/>
    </source>
</evidence>
<dbReference type="PROSITE" id="PS00211">
    <property type="entry name" value="ABC_TRANSPORTER_1"/>
    <property type="match status" value="1"/>
</dbReference>
<dbReference type="SUPFAM" id="SSF52540">
    <property type="entry name" value="P-loop containing nucleoside triphosphate hydrolases"/>
    <property type="match status" value="1"/>
</dbReference>
<evidence type="ECO:0000256" key="2">
    <source>
        <dbReference type="ARBA" id="ARBA00022448"/>
    </source>
</evidence>
<keyword evidence="7" id="KW-0472">Membrane</keyword>
<accession>A0A9D2SL91</accession>
<dbReference type="InterPro" id="IPR003593">
    <property type="entry name" value="AAA+_ATPase"/>
</dbReference>
<evidence type="ECO:0000256" key="5">
    <source>
        <dbReference type="ARBA" id="ARBA00022840"/>
    </source>
</evidence>
<reference evidence="9" key="2">
    <citation type="submission" date="2021-04" db="EMBL/GenBank/DDBJ databases">
        <authorList>
            <person name="Gilroy R."/>
        </authorList>
    </citation>
    <scope>NUCLEOTIDE SEQUENCE</scope>
    <source>
        <strain evidence="9">ChiSxjej6B18-287</strain>
    </source>
</reference>
<evidence type="ECO:0000256" key="3">
    <source>
        <dbReference type="ARBA" id="ARBA00022475"/>
    </source>
</evidence>
<dbReference type="FunFam" id="3.40.50.300:FF:000589">
    <property type="entry name" value="ABC transporter, ATP-binding subunit"/>
    <property type="match status" value="1"/>
</dbReference>
<keyword evidence="6" id="KW-1278">Translocase</keyword>
<dbReference type="SMART" id="SM00382">
    <property type="entry name" value="AAA"/>
    <property type="match status" value="1"/>
</dbReference>
<dbReference type="Gene3D" id="3.40.50.300">
    <property type="entry name" value="P-loop containing nucleotide triphosphate hydrolases"/>
    <property type="match status" value="1"/>
</dbReference>
<dbReference type="InterPro" id="IPR017871">
    <property type="entry name" value="ABC_transporter-like_CS"/>
</dbReference>
<evidence type="ECO:0000313" key="10">
    <source>
        <dbReference type="Proteomes" id="UP000823893"/>
    </source>
</evidence>